<dbReference type="AlphaFoldDB" id="A0A2S9V9U5"/>
<dbReference type="Gene3D" id="2.40.170.20">
    <property type="entry name" value="TonB-dependent receptor, beta-barrel domain"/>
    <property type="match status" value="1"/>
</dbReference>
<dbReference type="PANTHER" id="PTHR47234">
    <property type="match status" value="1"/>
</dbReference>
<feature type="domain" description="TonB-dependent receptor-like beta-barrel" evidence="4">
    <location>
        <begin position="106"/>
        <end position="611"/>
    </location>
</feature>
<keyword evidence="2" id="KW-0472">Membrane</keyword>
<dbReference type="SUPFAM" id="SSF56935">
    <property type="entry name" value="Porins"/>
    <property type="match status" value="1"/>
</dbReference>
<evidence type="ECO:0000313" key="6">
    <source>
        <dbReference type="Proteomes" id="UP000238949"/>
    </source>
</evidence>
<sequence>MFNPSAQIFEVVPASNPFNPCGDYGIDCRAGIGFPYGPQDVQPILNIRGDRDRFDIEVEQYRLVGGVTGNLLSFENIGLNNWYYDFYVSYSASEGTDSRPGISEERLLNSLYNTVVNDDGTVSCGDGCVPVNLFSDNIYQPGGGTLTPEEQAYLMVDRTIGTEVSQFVANGFIGGDLTTLPWNDEVVSGVFGLEYRRDEIKSDPNDVAADGLLWGYFSDQGADGARNLKEVFAEIELPLVRGAEFAEELTLTMSGRISDESFYDPESTYSLKAIYRPVDWFTIRGTKGTSYRAPNLRERFLNGTSGFASLSDPCVVPENARVTDPLDPDSPITYNPAEDTRVQGVLDACLAAGVDPTTLGIGDTEETQFTNFVSAEVVSGGSEELEPETSLAKTYGFIVEQPFSDDLDLTFSLTRFNIEVTNSIAEPSAGYSIGQCYSASGNPAFCGRINRDENQQISFVDSSFINIGLLTSKGFDYNIYYSQEFVIGEQNVDVSLDLQATRMTESLYDVLGTVDDDKGEPAVPEWRGSARFRVAVSDFTFNWETRFIGKGEEDDLGEFEEGTTGCRGLLNSAGTPLLCRPVAFTEDYFVHNMSISYEFDTIQINAGIRNVFNEAPPAVDPDGSFSNTNIPLGVGYDTDGRTPFINFRAAF</sequence>
<comment type="subcellular location">
    <subcellularLocation>
        <location evidence="1">Cell outer membrane</location>
    </subcellularLocation>
</comment>
<gene>
    <name evidence="5" type="ORF">C6Y40_12530</name>
</gene>
<dbReference type="GO" id="GO:0009279">
    <property type="term" value="C:cell outer membrane"/>
    <property type="evidence" value="ECO:0007669"/>
    <property type="project" value="UniProtKB-SubCell"/>
</dbReference>
<dbReference type="OrthoDB" id="176248at2"/>
<accession>A0A2S9V9U5</accession>
<evidence type="ECO:0000259" key="4">
    <source>
        <dbReference type="Pfam" id="PF00593"/>
    </source>
</evidence>
<evidence type="ECO:0000313" key="5">
    <source>
        <dbReference type="EMBL" id="PRO73231.1"/>
    </source>
</evidence>
<comment type="caution">
    <text evidence="5">The sequence shown here is derived from an EMBL/GenBank/DDBJ whole genome shotgun (WGS) entry which is preliminary data.</text>
</comment>
<reference evidence="6" key="1">
    <citation type="journal article" date="2020" name="Int. J. Syst. Evol. Microbiol.">
        <title>Alteromonas alba sp. nov., a marine bacterium isolated from the seawater of the West Pacific Ocean.</title>
        <authorList>
            <person name="Sun C."/>
            <person name="Wu Y.-H."/>
            <person name="Xamxidin M."/>
            <person name="Cheng H."/>
            <person name="Xu X.-W."/>
        </authorList>
    </citation>
    <scope>NUCLEOTIDE SEQUENCE [LARGE SCALE GENOMIC DNA]</scope>
    <source>
        <strain evidence="6">190</strain>
    </source>
</reference>
<evidence type="ECO:0000256" key="1">
    <source>
        <dbReference type="ARBA" id="ARBA00004442"/>
    </source>
</evidence>
<keyword evidence="6" id="KW-1185">Reference proteome</keyword>
<dbReference type="PANTHER" id="PTHR47234:SF2">
    <property type="entry name" value="TONB-DEPENDENT RECEPTOR"/>
    <property type="match status" value="1"/>
</dbReference>
<name>A0A2S9V9U5_9ALTE</name>
<evidence type="ECO:0000256" key="2">
    <source>
        <dbReference type="ARBA" id="ARBA00023136"/>
    </source>
</evidence>
<organism evidence="5 6">
    <name type="scientific">Alteromonas alba</name>
    <dbReference type="NCBI Taxonomy" id="2079529"/>
    <lineage>
        <taxon>Bacteria</taxon>
        <taxon>Pseudomonadati</taxon>
        <taxon>Pseudomonadota</taxon>
        <taxon>Gammaproteobacteria</taxon>
        <taxon>Alteromonadales</taxon>
        <taxon>Alteromonadaceae</taxon>
        <taxon>Alteromonas/Salinimonas group</taxon>
        <taxon>Alteromonas</taxon>
    </lineage>
</organism>
<dbReference type="EMBL" id="PVNP01000136">
    <property type="protein sequence ID" value="PRO73231.1"/>
    <property type="molecule type" value="Genomic_DNA"/>
</dbReference>
<proteinExistence type="predicted"/>
<dbReference type="InterPro" id="IPR036942">
    <property type="entry name" value="Beta-barrel_TonB_sf"/>
</dbReference>
<keyword evidence="3" id="KW-0998">Cell outer membrane</keyword>
<protein>
    <recommendedName>
        <fullName evidence="4">TonB-dependent receptor-like beta-barrel domain-containing protein</fullName>
    </recommendedName>
</protein>
<evidence type="ECO:0000256" key="3">
    <source>
        <dbReference type="ARBA" id="ARBA00023237"/>
    </source>
</evidence>
<dbReference type="InterPro" id="IPR000531">
    <property type="entry name" value="Beta-barrel_TonB"/>
</dbReference>
<dbReference type="Pfam" id="PF00593">
    <property type="entry name" value="TonB_dep_Rec_b-barrel"/>
    <property type="match status" value="1"/>
</dbReference>
<dbReference type="Proteomes" id="UP000238949">
    <property type="component" value="Unassembled WGS sequence"/>
</dbReference>